<dbReference type="AlphaFoldDB" id="A0A397JBK1"/>
<dbReference type="Proteomes" id="UP000266861">
    <property type="component" value="Unassembled WGS sequence"/>
</dbReference>
<protein>
    <submittedName>
        <fullName evidence="2">Uncharacterized protein</fullName>
    </submittedName>
</protein>
<feature type="compositionally biased region" description="Low complexity" evidence="1">
    <location>
        <begin position="1"/>
        <end position="12"/>
    </location>
</feature>
<evidence type="ECO:0000256" key="1">
    <source>
        <dbReference type="SAM" id="MobiDB-lite"/>
    </source>
</evidence>
<proteinExistence type="predicted"/>
<organism evidence="2 3">
    <name type="scientific">Diversispora epigaea</name>
    <dbReference type="NCBI Taxonomy" id="1348612"/>
    <lineage>
        <taxon>Eukaryota</taxon>
        <taxon>Fungi</taxon>
        <taxon>Fungi incertae sedis</taxon>
        <taxon>Mucoromycota</taxon>
        <taxon>Glomeromycotina</taxon>
        <taxon>Glomeromycetes</taxon>
        <taxon>Diversisporales</taxon>
        <taxon>Diversisporaceae</taxon>
        <taxon>Diversispora</taxon>
    </lineage>
</organism>
<feature type="region of interest" description="Disordered" evidence="1">
    <location>
        <begin position="1"/>
        <end position="29"/>
    </location>
</feature>
<sequence length="178" mass="20680">MNFWNFINPRNNNPEKEQEEENLPFETTEDQEKVLTHQKVFLSVNLQKKLCKFAWVTPRQNHSIVNPIAQEVEARNIEENILNLVNNFDNLNIYIAQNQFTPQELSEKIQQVNPNNLKQLLTMDRQLLARLITAMTTAITNNQQNPPVQNQPGPAVNISKISVHILTFRRDPRENISA</sequence>
<comment type="caution">
    <text evidence="2">The sequence shown here is derived from an EMBL/GenBank/DDBJ whole genome shotgun (WGS) entry which is preliminary data.</text>
</comment>
<reference evidence="2 3" key="1">
    <citation type="submission" date="2018-08" db="EMBL/GenBank/DDBJ databases">
        <title>Genome and evolution of the arbuscular mycorrhizal fungus Diversispora epigaea (formerly Glomus versiforme) and its bacterial endosymbionts.</title>
        <authorList>
            <person name="Sun X."/>
            <person name="Fei Z."/>
            <person name="Harrison M."/>
        </authorList>
    </citation>
    <scope>NUCLEOTIDE SEQUENCE [LARGE SCALE GENOMIC DNA]</scope>
    <source>
        <strain evidence="2 3">IT104</strain>
    </source>
</reference>
<keyword evidence="3" id="KW-1185">Reference proteome</keyword>
<gene>
    <name evidence="2" type="ORF">Glove_66g45</name>
</gene>
<name>A0A397JBK1_9GLOM</name>
<feature type="compositionally biased region" description="Acidic residues" evidence="1">
    <location>
        <begin position="17"/>
        <end position="29"/>
    </location>
</feature>
<accession>A0A397JBK1</accession>
<evidence type="ECO:0000313" key="3">
    <source>
        <dbReference type="Proteomes" id="UP000266861"/>
    </source>
</evidence>
<evidence type="ECO:0000313" key="2">
    <source>
        <dbReference type="EMBL" id="RHZ85381.1"/>
    </source>
</evidence>
<dbReference type="EMBL" id="PQFF01000063">
    <property type="protein sequence ID" value="RHZ85381.1"/>
    <property type="molecule type" value="Genomic_DNA"/>
</dbReference>